<dbReference type="Proteomes" id="UP001152049">
    <property type="component" value="Unassembled WGS sequence"/>
</dbReference>
<name>A0A9W8S2I3_9HYPO</name>
<keyword evidence="4" id="KW-0804">Transcription</keyword>
<dbReference type="PANTHER" id="PTHR46910:SF37">
    <property type="entry name" value="ZN(II)2CYS6 TRANSCRIPTION FACTOR (EUROFUNG)"/>
    <property type="match status" value="1"/>
</dbReference>
<gene>
    <name evidence="7" type="ORF">NW762_005413</name>
</gene>
<dbReference type="GO" id="GO:0003677">
    <property type="term" value="F:DNA binding"/>
    <property type="evidence" value="ECO:0007669"/>
    <property type="project" value="UniProtKB-KW"/>
</dbReference>
<keyword evidence="2" id="KW-0805">Transcription regulation</keyword>
<comment type="caution">
    <text evidence="7">The sequence shown here is derived from an EMBL/GenBank/DDBJ whole genome shotgun (WGS) entry which is preliminary data.</text>
</comment>
<dbReference type="OrthoDB" id="4116913at2759"/>
<dbReference type="InterPro" id="IPR050987">
    <property type="entry name" value="AtrR-like"/>
</dbReference>
<dbReference type="GO" id="GO:0006351">
    <property type="term" value="P:DNA-templated transcription"/>
    <property type="evidence" value="ECO:0007669"/>
    <property type="project" value="InterPro"/>
</dbReference>
<evidence type="ECO:0000256" key="1">
    <source>
        <dbReference type="ARBA" id="ARBA00004123"/>
    </source>
</evidence>
<dbReference type="Pfam" id="PF04082">
    <property type="entry name" value="Fungal_trans"/>
    <property type="match status" value="1"/>
</dbReference>
<organism evidence="7 8">
    <name type="scientific">Fusarium torreyae</name>
    <dbReference type="NCBI Taxonomy" id="1237075"/>
    <lineage>
        <taxon>Eukaryota</taxon>
        <taxon>Fungi</taxon>
        <taxon>Dikarya</taxon>
        <taxon>Ascomycota</taxon>
        <taxon>Pezizomycotina</taxon>
        <taxon>Sordariomycetes</taxon>
        <taxon>Hypocreomycetidae</taxon>
        <taxon>Hypocreales</taxon>
        <taxon>Nectriaceae</taxon>
        <taxon>Fusarium</taxon>
    </lineage>
</organism>
<dbReference type="GO" id="GO:0005634">
    <property type="term" value="C:nucleus"/>
    <property type="evidence" value="ECO:0007669"/>
    <property type="project" value="UniProtKB-SubCell"/>
</dbReference>
<sequence length="291" mass="33261">MLGAASQMILTAGYYRQSTSSAEFSLMEAEKLHQKRLFWRAYILDQELSLRLGKPPLFSEELVDSLPEVVPFDKYGLINLHDGSTLNYFREQVVLAMLQSQVCRNLRSPRSSNQSCEDFLAEYFSLQDKIHRWEVGLNVPLDMTSITAEIDIGQSEGIALLQLGYHQTLIAIHSAIFLHLPLFDNSAIRHQVPAAIGRCAKSGRDLISIFNIHYQVHPLALYFVNNIPWNIDGLFLHMMQNKRRVETRNDLQLLKALLEYVQGYVPRYREDPGFISVGITHRVAMEVIDPS</sequence>
<dbReference type="PANTHER" id="PTHR46910">
    <property type="entry name" value="TRANSCRIPTION FACTOR PDR1"/>
    <property type="match status" value="1"/>
</dbReference>
<dbReference type="GO" id="GO:0003700">
    <property type="term" value="F:DNA-binding transcription factor activity"/>
    <property type="evidence" value="ECO:0007669"/>
    <property type="project" value="InterPro"/>
</dbReference>
<reference evidence="7" key="1">
    <citation type="submission" date="2022-09" db="EMBL/GenBank/DDBJ databases">
        <title>Fusarium specimens isolated from Avocado Roots.</title>
        <authorList>
            <person name="Stajich J."/>
            <person name="Roper C."/>
            <person name="Heimlech-Rivalta G."/>
        </authorList>
    </citation>
    <scope>NUCLEOTIDE SEQUENCE</scope>
    <source>
        <strain evidence="7">CF00136</strain>
    </source>
</reference>
<evidence type="ECO:0000256" key="4">
    <source>
        <dbReference type="ARBA" id="ARBA00023163"/>
    </source>
</evidence>
<protein>
    <recommendedName>
        <fullName evidence="6">Xylanolytic transcriptional activator regulatory domain-containing protein</fullName>
    </recommendedName>
</protein>
<dbReference type="EMBL" id="JAOQAZ010000008">
    <property type="protein sequence ID" value="KAJ4264219.1"/>
    <property type="molecule type" value="Genomic_DNA"/>
</dbReference>
<keyword evidence="8" id="KW-1185">Reference proteome</keyword>
<proteinExistence type="predicted"/>
<dbReference type="AlphaFoldDB" id="A0A9W8S2I3"/>
<dbReference type="GO" id="GO:0008270">
    <property type="term" value="F:zinc ion binding"/>
    <property type="evidence" value="ECO:0007669"/>
    <property type="project" value="InterPro"/>
</dbReference>
<evidence type="ECO:0000256" key="5">
    <source>
        <dbReference type="ARBA" id="ARBA00023242"/>
    </source>
</evidence>
<evidence type="ECO:0000313" key="7">
    <source>
        <dbReference type="EMBL" id="KAJ4264219.1"/>
    </source>
</evidence>
<dbReference type="SMART" id="SM00906">
    <property type="entry name" value="Fungal_trans"/>
    <property type="match status" value="1"/>
</dbReference>
<accession>A0A9W8S2I3</accession>
<comment type="subcellular location">
    <subcellularLocation>
        <location evidence="1">Nucleus</location>
    </subcellularLocation>
</comment>
<feature type="domain" description="Xylanolytic transcriptional activator regulatory" evidence="6">
    <location>
        <begin position="1"/>
        <end position="73"/>
    </location>
</feature>
<dbReference type="CDD" id="cd12148">
    <property type="entry name" value="fungal_TF_MHR"/>
    <property type="match status" value="1"/>
</dbReference>
<evidence type="ECO:0000256" key="2">
    <source>
        <dbReference type="ARBA" id="ARBA00023015"/>
    </source>
</evidence>
<evidence type="ECO:0000313" key="8">
    <source>
        <dbReference type="Proteomes" id="UP001152049"/>
    </source>
</evidence>
<keyword evidence="5" id="KW-0539">Nucleus</keyword>
<dbReference type="InterPro" id="IPR007219">
    <property type="entry name" value="XnlR_reg_dom"/>
</dbReference>
<evidence type="ECO:0000256" key="3">
    <source>
        <dbReference type="ARBA" id="ARBA00023125"/>
    </source>
</evidence>
<evidence type="ECO:0000259" key="6">
    <source>
        <dbReference type="SMART" id="SM00906"/>
    </source>
</evidence>
<keyword evidence="3" id="KW-0238">DNA-binding</keyword>